<evidence type="ECO:0000256" key="7">
    <source>
        <dbReference type="PIRSR" id="PIRSR006019-2"/>
    </source>
</evidence>
<dbReference type="PANTHER" id="PTHR11086:SF18">
    <property type="entry name" value="DEOXYCYTIDYLATE DEAMINASE"/>
    <property type="match status" value="1"/>
</dbReference>
<dbReference type="GO" id="GO:0004132">
    <property type="term" value="F:dCMP deaminase activity"/>
    <property type="evidence" value="ECO:0007669"/>
    <property type="project" value="InterPro"/>
</dbReference>
<dbReference type="InterPro" id="IPR015517">
    <property type="entry name" value="dCMP_deaminase-rel"/>
</dbReference>
<dbReference type="PIRSF" id="PIRSF006019">
    <property type="entry name" value="dCMP_deaminase"/>
    <property type="match status" value="1"/>
</dbReference>
<evidence type="ECO:0000256" key="1">
    <source>
        <dbReference type="ARBA" id="ARBA00001947"/>
    </source>
</evidence>
<feature type="binding site" evidence="7">
    <location>
        <position position="78"/>
    </location>
    <ligand>
        <name>Zn(2+)</name>
        <dbReference type="ChEBI" id="CHEBI:29105"/>
        <note>catalytic</note>
    </ligand>
</feature>
<evidence type="ECO:0000256" key="5">
    <source>
        <dbReference type="ARBA" id="ARBA00022833"/>
    </source>
</evidence>
<dbReference type="EMBL" id="LR797474">
    <property type="protein sequence ID" value="CAB4218250.1"/>
    <property type="molecule type" value="Genomic_DNA"/>
</dbReference>
<keyword evidence="4" id="KW-0378">Hydrolase</keyword>
<dbReference type="CDD" id="cd01286">
    <property type="entry name" value="deoxycytidylate_deaminase"/>
    <property type="match status" value="1"/>
</dbReference>
<dbReference type="InterPro" id="IPR002125">
    <property type="entry name" value="CMP_dCMP_dom"/>
</dbReference>
<evidence type="ECO:0000256" key="6">
    <source>
        <dbReference type="PIRSR" id="PIRSR006019-1"/>
    </source>
</evidence>
<feature type="binding site" evidence="7">
    <location>
        <position position="109"/>
    </location>
    <ligand>
        <name>Zn(2+)</name>
        <dbReference type="ChEBI" id="CHEBI:29105"/>
        <note>catalytic</note>
    </ligand>
</feature>
<organism evidence="9">
    <name type="scientific">uncultured Caudovirales phage</name>
    <dbReference type="NCBI Taxonomy" id="2100421"/>
    <lineage>
        <taxon>Viruses</taxon>
        <taxon>Duplodnaviria</taxon>
        <taxon>Heunggongvirae</taxon>
        <taxon>Uroviricota</taxon>
        <taxon>Caudoviricetes</taxon>
        <taxon>Peduoviridae</taxon>
        <taxon>Maltschvirus</taxon>
        <taxon>Maltschvirus maltsch</taxon>
    </lineage>
</organism>
<comment type="cofactor">
    <cofactor evidence="1 7">
        <name>Zn(2+)</name>
        <dbReference type="ChEBI" id="CHEBI:29105"/>
    </cofactor>
</comment>
<evidence type="ECO:0000256" key="4">
    <source>
        <dbReference type="ARBA" id="ARBA00022801"/>
    </source>
</evidence>
<dbReference type="InterPro" id="IPR016193">
    <property type="entry name" value="Cytidine_deaminase-like"/>
</dbReference>
<gene>
    <name evidence="9" type="ORF">UFOVP1604_12</name>
</gene>
<dbReference type="SUPFAM" id="SSF53927">
    <property type="entry name" value="Cytidine deaminase-like"/>
    <property type="match status" value="1"/>
</dbReference>
<evidence type="ECO:0000313" key="9">
    <source>
        <dbReference type="EMBL" id="CAB4218250.1"/>
    </source>
</evidence>
<dbReference type="InterPro" id="IPR016192">
    <property type="entry name" value="APOBEC/CMP_deaminase_Zn-bd"/>
</dbReference>
<evidence type="ECO:0000256" key="2">
    <source>
        <dbReference type="ARBA" id="ARBA00006576"/>
    </source>
</evidence>
<keyword evidence="5 7" id="KW-0862">Zinc</keyword>
<protein>
    <submittedName>
        <fullName evidence="9">ComEB Deoxycytidylate deaminase</fullName>
    </submittedName>
</protein>
<keyword evidence="3 7" id="KW-0479">Metal-binding</keyword>
<evidence type="ECO:0000256" key="3">
    <source>
        <dbReference type="ARBA" id="ARBA00022723"/>
    </source>
</evidence>
<comment type="similarity">
    <text evidence="2">Belongs to the cytidine and deoxycytidylate deaminase family.</text>
</comment>
<dbReference type="GO" id="GO:0008270">
    <property type="term" value="F:zinc ion binding"/>
    <property type="evidence" value="ECO:0007669"/>
    <property type="project" value="InterPro"/>
</dbReference>
<dbReference type="InterPro" id="IPR035105">
    <property type="entry name" value="Deoxycytidylate_deaminase_dom"/>
</dbReference>
<reference evidence="9" key="1">
    <citation type="submission" date="2020-05" db="EMBL/GenBank/DDBJ databases">
        <authorList>
            <person name="Chiriac C."/>
            <person name="Salcher M."/>
            <person name="Ghai R."/>
            <person name="Kavagutti S V."/>
        </authorList>
    </citation>
    <scope>NUCLEOTIDE SEQUENCE</scope>
</reference>
<name>A0A6J5SSM9_9CAUD</name>
<feature type="binding site" evidence="7">
    <location>
        <position position="106"/>
    </location>
    <ligand>
        <name>Zn(2+)</name>
        <dbReference type="ChEBI" id="CHEBI:29105"/>
        <note>catalytic</note>
    </ligand>
</feature>
<dbReference type="PROSITE" id="PS00903">
    <property type="entry name" value="CYT_DCMP_DEAMINASES_1"/>
    <property type="match status" value="1"/>
</dbReference>
<feature type="domain" description="CMP/dCMP-type deaminase" evidence="8">
    <location>
        <begin position="7"/>
        <end position="136"/>
    </location>
</feature>
<accession>A0A6J5SSM9</accession>
<dbReference type="PANTHER" id="PTHR11086">
    <property type="entry name" value="DEOXYCYTIDYLATE DEAMINASE-RELATED"/>
    <property type="match status" value="1"/>
</dbReference>
<dbReference type="InterPro" id="IPR016473">
    <property type="entry name" value="dCMP_deaminase"/>
</dbReference>
<dbReference type="Pfam" id="PF00383">
    <property type="entry name" value="dCMP_cyt_deam_1"/>
    <property type="match status" value="1"/>
</dbReference>
<dbReference type="Gene3D" id="3.40.140.10">
    <property type="entry name" value="Cytidine Deaminase, domain 2"/>
    <property type="match status" value="1"/>
</dbReference>
<dbReference type="PROSITE" id="PS51747">
    <property type="entry name" value="CYT_DCMP_DEAMINASES_2"/>
    <property type="match status" value="1"/>
</dbReference>
<proteinExistence type="inferred from homology"/>
<sequence length="151" mass="17002">MSQKQHKIDIAYIKMAQVWAELSHATRKKVGALIVKNNTIISDGFNGTPSGFENECEEAIHNEDGSFKEYKTKWYVLHAESNALAKVAKSTQSSDGATLYITYSPCTECSKLILQSGIKRVVYLEEYRDINGLDFLRRAGIEVKKIDHDSI</sequence>
<dbReference type="GO" id="GO:0006220">
    <property type="term" value="P:pyrimidine nucleotide metabolic process"/>
    <property type="evidence" value="ECO:0007669"/>
    <property type="project" value="InterPro"/>
</dbReference>
<feature type="active site" description="Proton donor" evidence="6">
    <location>
        <position position="80"/>
    </location>
</feature>
<evidence type="ECO:0000259" key="8">
    <source>
        <dbReference type="PROSITE" id="PS51747"/>
    </source>
</evidence>